<sequence>MTIDGKDVYTEWGCKLLEGSFDDLLKYPKRKAVKYNNWAEADGIDPDLSVVEFEPKTVKLKFLMKAETLEQFWSGYRKFVADLSAPGYREFNLIAGMTNRLRFNAGSSHEQPVPFNAGENVSVFELSFVEDNHAIYPATPAGGIGLRGQYAINGIDFADFGIGSDDNLEDILKYPAVKAPFTDGRTVDLSTIKTLHREIKLSLWMLAGSVEEFLNNYRAFFSQISGVGNQELYIKTLDGIIQVYYTDCPSFSVEVWLENRIGARFTISVVAPVVSWIDAGGDVRYRVLKDPDLGLLADEQGRIIVFN</sequence>
<protein>
    <submittedName>
        <fullName evidence="1">Uncharacterized protein</fullName>
    </submittedName>
</protein>
<proteinExistence type="predicted"/>
<name>A0A7K1HJU0_9BACT</name>
<dbReference type="RefSeq" id="WP_129943941.1">
    <property type="nucleotide sequence ID" value="NZ_RCYQ01000014.1"/>
</dbReference>
<accession>A0A7K1HJU0</accession>
<organism evidence="1 2">
    <name type="scientific">Parabacteroides merdae</name>
    <dbReference type="NCBI Taxonomy" id="46503"/>
    <lineage>
        <taxon>Bacteria</taxon>
        <taxon>Pseudomonadati</taxon>
        <taxon>Bacteroidota</taxon>
        <taxon>Bacteroidia</taxon>
        <taxon>Bacteroidales</taxon>
        <taxon>Tannerellaceae</taxon>
        <taxon>Parabacteroides</taxon>
    </lineage>
</organism>
<comment type="caution">
    <text evidence="1">The sequence shown here is derived from an EMBL/GenBank/DDBJ whole genome shotgun (WGS) entry which is preliminary data.</text>
</comment>
<evidence type="ECO:0000313" key="1">
    <source>
        <dbReference type="EMBL" id="MTU30842.1"/>
    </source>
</evidence>
<evidence type="ECO:0000313" key="2">
    <source>
        <dbReference type="Proteomes" id="UP000437446"/>
    </source>
</evidence>
<dbReference type="EMBL" id="WNCR01000011">
    <property type="protein sequence ID" value="MTU30842.1"/>
    <property type="molecule type" value="Genomic_DNA"/>
</dbReference>
<gene>
    <name evidence="1" type="ORF">GMD66_16825</name>
</gene>
<dbReference type="AlphaFoldDB" id="A0A7K1HJU0"/>
<dbReference type="Proteomes" id="UP000437446">
    <property type="component" value="Unassembled WGS sequence"/>
</dbReference>
<reference evidence="1 2" key="1">
    <citation type="journal article" date="2019" name="Nat. Med.">
        <title>A library of human gut bacterial isolates paired with longitudinal multiomics data enables mechanistic microbiome research.</title>
        <authorList>
            <person name="Poyet M."/>
            <person name="Groussin M."/>
            <person name="Gibbons S.M."/>
            <person name="Avila-Pacheco J."/>
            <person name="Jiang X."/>
            <person name="Kearney S.M."/>
            <person name="Perrotta A.R."/>
            <person name="Berdy B."/>
            <person name="Zhao S."/>
            <person name="Lieberman T.D."/>
            <person name="Swanson P.K."/>
            <person name="Smith M."/>
            <person name="Roesemann S."/>
            <person name="Alexander J.E."/>
            <person name="Rich S.A."/>
            <person name="Livny J."/>
            <person name="Vlamakis H."/>
            <person name="Clish C."/>
            <person name="Bullock K."/>
            <person name="Deik A."/>
            <person name="Scott J."/>
            <person name="Pierce K.A."/>
            <person name="Xavier R.J."/>
            <person name="Alm E.J."/>
        </authorList>
    </citation>
    <scope>NUCLEOTIDE SEQUENCE [LARGE SCALE GENOMIC DNA]</scope>
    <source>
        <strain evidence="1 2">BIOML-A25</strain>
    </source>
</reference>